<evidence type="ECO:0000313" key="3">
    <source>
        <dbReference type="Proteomes" id="UP000676565"/>
    </source>
</evidence>
<dbReference type="Proteomes" id="UP000676565">
    <property type="component" value="Unassembled WGS sequence"/>
</dbReference>
<keyword evidence="3" id="KW-1185">Reference proteome</keyword>
<evidence type="ECO:0000256" key="1">
    <source>
        <dbReference type="SAM" id="MobiDB-lite"/>
    </source>
</evidence>
<dbReference type="RefSeq" id="WP_210652059.1">
    <property type="nucleotide sequence ID" value="NZ_JAGKQQ010000001.1"/>
</dbReference>
<comment type="caution">
    <text evidence="2">The sequence shown here is derived from an EMBL/GenBank/DDBJ whole genome shotgun (WGS) entry which is preliminary data.</text>
</comment>
<organism evidence="2 3">
    <name type="scientific">Gemmata palustris</name>
    <dbReference type="NCBI Taxonomy" id="2822762"/>
    <lineage>
        <taxon>Bacteria</taxon>
        <taxon>Pseudomonadati</taxon>
        <taxon>Planctomycetota</taxon>
        <taxon>Planctomycetia</taxon>
        <taxon>Gemmatales</taxon>
        <taxon>Gemmataceae</taxon>
        <taxon>Gemmata</taxon>
    </lineage>
</organism>
<dbReference type="EMBL" id="JAGKQQ010000001">
    <property type="protein sequence ID" value="MBP3954002.1"/>
    <property type="molecule type" value="Genomic_DNA"/>
</dbReference>
<protein>
    <submittedName>
        <fullName evidence="2">Uncharacterized protein</fullName>
    </submittedName>
</protein>
<feature type="region of interest" description="Disordered" evidence="1">
    <location>
        <begin position="42"/>
        <end position="63"/>
    </location>
</feature>
<sequence>MTLQKLIERLEWMKGQVGGECEVKVIDDEGQWGFSIHKEAIDDPKSETGTGAVVHLDLTGEPE</sequence>
<name>A0ABS5BJX0_9BACT</name>
<evidence type="ECO:0000313" key="2">
    <source>
        <dbReference type="EMBL" id="MBP3954002.1"/>
    </source>
</evidence>
<proteinExistence type="predicted"/>
<gene>
    <name evidence="2" type="ORF">J8F10_01650</name>
</gene>
<accession>A0ABS5BJX0</accession>
<reference evidence="2 3" key="1">
    <citation type="submission" date="2021-04" db="EMBL/GenBank/DDBJ databases">
        <authorList>
            <person name="Ivanova A."/>
        </authorList>
    </citation>
    <scope>NUCLEOTIDE SEQUENCE [LARGE SCALE GENOMIC DNA]</scope>
    <source>
        <strain evidence="2 3">G18</strain>
    </source>
</reference>